<dbReference type="Gene3D" id="3.40.50.720">
    <property type="entry name" value="NAD(P)-binding Rossmann-like Domain"/>
    <property type="match status" value="1"/>
</dbReference>
<feature type="domain" description="Prephenate/arogenate dehydrogenase" evidence="4">
    <location>
        <begin position="4"/>
        <end position="282"/>
    </location>
</feature>
<dbReference type="UniPathway" id="UPA00121">
    <property type="reaction ID" value="UER00345"/>
</dbReference>
<feature type="domain" description="Prephenate dehydratase" evidence="3">
    <location>
        <begin position="264"/>
        <end position="451"/>
    </location>
</feature>
<reference evidence="5" key="1">
    <citation type="submission" date="2021-02" db="EMBL/GenBank/DDBJ databases">
        <title>Genome-Resolved Metagenomics of a Microbial Community Performing Photosynthetic Biological Nutrient Removal.</title>
        <authorList>
            <person name="Mcdaniel E.A."/>
        </authorList>
    </citation>
    <scope>NUCLEOTIDE SEQUENCE</scope>
    <source>
        <strain evidence="5">UWPOB_OBS1</strain>
    </source>
</reference>
<evidence type="ECO:0000259" key="4">
    <source>
        <dbReference type="PROSITE" id="PS51176"/>
    </source>
</evidence>
<dbReference type="GO" id="GO:0004665">
    <property type="term" value="F:prephenate dehydrogenase (NADP+) activity"/>
    <property type="evidence" value="ECO:0007669"/>
    <property type="project" value="InterPro"/>
</dbReference>
<comment type="similarity">
    <text evidence="1">Belongs to the prephenate/arogenate dehydrogenase family.</text>
</comment>
<dbReference type="GO" id="GO:0008977">
    <property type="term" value="F:prephenate dehydrogenase (NAD+) activity"/>
    <property type="evidence" value="ECO:0007669"/>
    <property type="project" value="InterPro"/>
</dbReference>
<accession>A0A8J7TM49</accession>
<dbReference type="Gene3D" id="3.40.190.10">
    <property type="entry name" value="Periplasmic binding protein-like II"/>
    <property type="match status" value="2"/>
</dbReference>
<dbReference type="GO" id="GO:0070403">
    <property type="term" value="F:NAD+ binding"/>
    <property type="evidence" value="ECO:0007669"/>
    <property type="project" value="InterPro"/>
</dbReference>
<evidence type="ECO:0000256" key="1">
    <source>
        <dbReference type="ARBA" id="ARBA00007964"/>
    </source>
</evidence>
<dbReference type="InterPro" id="IPR003099">
    <property type="entry name" value="Prephen_DH"/>
</dbReference>
<dbReference type="InterPro" id="IPR001086">
    <property type="entry name" value="Preph_deHydtase"/>
</dbReference>
<dbReference type="InterPro" id="IPR045011">
    <property type="entry name" value="TYRAAT1/2"/>
</dbReference>
<evidence type="ECO:0000313" key="6">
    <source>
        <dbReference type="Proteomes" id="UP000664277"/>
    </source>
</evidence>
<dbReference type="Pfam" id="PF26213">
    <property type="entry name" value="TYRAAT1_C"/>
    <property type="match status" value="1"/>
</dbReference>
<dbReference type="AlphaFoldDB" id="A0A8J7TM49"/>
<sequence length="453" mass="49618">MSIKTCAVIGLGRFGALFAEILSAHFSVVTFDIDASRRKFAPAGATFVDELSAALSADAIFYAVPISSFESVLEAHVKDHRDLLCGKLLVDLLSVKVHPAAVFARLLPALPGARALCMHPMFGPDSVERQAGSLSIKDLKIVMDASMAPSDAAQLKEVFAAQGAKVLDLSCDEHDRQAAESQGLTHFVGRILDEFNMKATAIDTAGATGLLRIREQVSRDSWQLFVDLQTYNPYTIPMRVKLSAAQDKVFNKLLPNRIFKDRLVIGIQGGAGSFNEEAATHYMSRYPEQPYELIYLHTTENVLKALHEGRVDRGQFAMHNSIGGIVTESVEAMSSYNFEIVEEFAIKIAHALMIAPDAELSEIEKIMSHPQVYRQCAGNLKKKYPNLPQESGDGELVDHAKVAQLLGLGKLPKSVATMGSKVLARLNGLKIVEDNLQDLSENFTSFLFVQRPS</sequence>
<gene>
    <name evidence="5" type="ORF">J0M35_09000</name>
</gene>
<evidence type="ECO:0000259" key="3">
    <source>
        <dbReference type="PROSITE" id="PS51171"/>
    </source>
</evidence>
<evidence type="ECO:0000256" key="2">
    <source>
        <dbReference type="ARBA" id="ARBA00023002"/>
    </source>
</evidence>
<protein>
    <submittedName>
        <fullName evidence="5">Prephenate dehydrogenase/arogenate dehydrogenase family protein</fullName>
    </submittedName>
</protein>
<comment type="caution">
    <text evidence="5">The sequence shown here is derived from an EMBL/GenBank/DDBJ whole genome shotgun (WGS) entry which is preliminary data.</text>
</comment>
<dbReference type="Pfam" id="PF02153">
    <property type="entry name" value="PDH_N"/>
    <property type="match status" value="1"/>
</dbReference>
<dbReference type="InterPro" id="IPR059064">
    <property type="entry name" value="TYRAAT2_C"/>
</dbReference>
<dbReference type="Proteomes" id="UP000664277">
    <property type="component" value="Unassembled WGS sequence"/>
</dbReference>
<dbReference type="GO" id="GO:0006571">
    <property type="term" value="P:tyrosine biosynthetic process"/>
    <property type="evidence" value="ECO:0007669"/>
    <property type="project" value="InterPro"/>
</dbReference>
<dbReference type="InterPro" id="IPR036291">
    <property type="entry name" value="NAD(P)-bd_dom_sf"/>
</dbReference>
<evidence type="ECO:0000313" key="5">
    <source>
        <dbReference type="EMBL" id="MBN8660485.1"/>
    </source>
</evidence>
<dbReference type="Pfam" id="PF00800">
    <property type="entry name" value="PDT"/>
    <property type="match status" value="1"/>
</dbReference>
<organism evidence="5 6">
    <name type="scientific">Candidatus Obscuribacter phosphatis</name>
    <dbReference type="NCBI Taxonomy" id="1906157"/>
    <lineage>
        <taxon>Bacteria</taxon>
        <taxon>Bacillati</taxon>
        <taxon>Candidatus Melainabacteria</taxon>
        <taxon>Candidatus Obscuribacterales</taxon>
        <taxon>Candidatus Obscuribacteraceae</taxon>
        <taxon>Candidatus Obscuribacter</taxon>
    </lineage>
</organism>
<dbReference type="GO" id="GO:0033730">
    <property type="term" value="F:arogenate dehydrogenase (NADP+) activity"/>
    <property type="evidence" value="ECO:0007669"/>
    <property type="project" value="InterPro"/>
</dbReference>
<dbReference type="PANTHER" id="PTHR43207">
    <property type="entry name" value="AROGENATE DEHYDROGENASE-RELATED"/>
    <property type="match status" value="1"/>
</dbReference>
<dbReference type="PROSITE" id="PS51176">
    <property type="entry name" value="PDH_ADH"/>
    <property type="match status" value="1"/>
</dbReference>
<dbReference type="PANTHER" id="PTHR43207:SF4">
    <property type="entry name" value="AROGENATE DEHYDROGENASE 2, CHLOROPLASTIC"/>
    <property type="match status" value="1"/>
</dbReference>
<dbReference type="GO" id="GO:0004664">
    <property type="term" value="F:prephenate dehydratase activity"/>
    <property type="evidence" value="ECO:0007669"/>
    <property type="project" value="InterPro"/>
</dbReference>
<dbReference type="SUPFAM" id="SSF51735">
    <property type="entry name" value="NAD(P)-binding Rossmann-fold domains"/>
    <property type="match status" value="1"/>
</dbReference>
<dbReference type="EMBL" id="JAFLCK010000010">
    <property type="protein sequence ID" value="MBN8660485.1"/>
    <property type="molecule type" value="Genomic_DNA"/>
</dbReference>
<dbReference type="GO" id="GO:0009094">
    <property type="term" value="P:L-phenylalanine biosynthetic process"/>
    <property type="evidence" value="ECO:0007669"/>
    <property type="project" value="UniProtKB-UniPathway"/>
</dbReference>
<dbReference type="SUPFAM" id="SSF53850">
    <property type="entry name" value="Periplasmic binding protein-like II"/>
    <property type="match status" value="1"/>
</dbReference>
<keyword evidence="2" id="KW-0560">Oxidoreductase</keyword>
<dbReference type="InterPro" id="IPR046826">
    <property type="entry name" value="PDH_N"/>
</dbReference>
<proteinExistence type="inferred from homology"/>
<dbReference type="PROSITE" id="PS51171">
    <property type="entry name" value="PREPHENATE_DEHYDR_3"/>
    <property type="match status" value="1"/>
</dbReference>
<name>A0A8J7TM49_9BACT</name>